<dbReference type="InterPro" id="IPR001173">
    <property type="entry name" value="Glyco_trans_2-like"/>
</dbReference>
<name>A0A3N4PI58_9BACT</name>
<feature type="transmembrane region" description="Helical" evidence="4">
    <location>
        <begin position="6"/>
        <end position="30"/>
    </location>
</feature>
<dbReference type="AlphaFoldDB" id="A0A3N4PI58"/>
<comment type="similarity">
    <text evidence="1">Belongs to the glycosyltransferase 2 family.</text>
</comment>
<evidence type="ECO:0000313" key="7">
    <source>
        <dbReference type="Proteomes" id="UP000278351"/>
    </source>
</evidence>
<keyword evidence="7" id="KW-1185">Reference proteome</keyword>
<evidence type="ECO:0000313" key="6">
    <source>
        <dbReference type="EMBL" id="RPE08363.1"/>
    </source>
</evidence>
<keyword evidence="4" id="KW-0812">Transmembrane</keyword>
<keyword evidence="4" id="KW-0472">Membrane</keyword>
<dbReference type="CDD" id="cd06439">
    <property type="entry name" value="CESA_like_1"/>
    <property type="match status" value="1"/>
</dbReference>
<dbReference type="GO" id="GO:0016757">
    <property type="term" value="F:glycosyltransferase activity"/>
    <property type="evidence" value="ECO:0007669"/>
    <property type="project" value="UniProtKB-KW"/>
</dbReference>
<dbReference type="Proteomes" id="UP000278351">
    <property type="component" value="Unassembled WGS sequence"/>
</dbReference>
<feature type="transmembrane region" description="Helical" evidence="4">
    <location>
        <begin position="356"/>
        <end position="375"/>
    </location>
</feature>
<proteinExistence type="inferred from homology"/>
<feature type="transmembrane region" description="Helical" evidence="4">
    <location>
        <begin position="323"/>
        <end position="344"/>
    </location>
</feature>
<dbReference type="InterPro" id="IPR029044">
    <property type="entry name" value="Nucleotide-diphossugar_trans"/>
</dbReference>
<keyword evidence="2" id="KW-0328">Glycosyltransferase</keyword>
<gene>
    <name evidence="6" type="ORF">EGT74_15030</name>
</gene>
<dbReference type="RefSeq" id="WP_123847366.1">
    <property type="nucleotide sequence ID" value="NZ_RPDH01000002.1"/>
</dbReference>
<evidence type="ECO:0000256" key="1">
    <source>
        <dbReference type="ARBA" id="ARBA00006739"/>
    </source>
</evidence>
<dbReference type="SUPFAM" id="SSF53448">
    <property type="entry name" value="Nucleotide-diphospho-sugar transferases"/>
    <property type="match status" value="1"/>
</dbReference>
<comment type="caution">
    <text evidence="6">The sequence shown here is derived from an EMBL/GenBank/DDBJ whole genome shotgun (WGS) entry which is preliminary data.</text>
</comment>
<protein>
    <submittedName>
        <fullName evidence="6">Glycosyltransferase family 2 protein</fullName>
    </submittedName>
</protein>
<evidence type="ECO:0000256" key="4">
    <source>
        <dbReference type="SAM" id="Phobius"/>
    </source>
</evidence>
<keyword evidence="3 6" id="KW-0808">Transferase</keyword>
<evidence type="ECO:0000259" key="5">
    <source>
        <dbReference type="Pfam" id="PF00535"/>
    </source>
</evidence>
<organism evidence="6 7">
    <name type="scientific">Chitinophaga lutea</name>
    <dbReference type="NCBI Taxonomy" id="2488634"/>
    <lineage>
        <taxon>Bacteria</taxon>
        <taxon>Pseudomonadati</taxon>
        <taxon>Bacteroidota</taxon>
        <taxon>Chitinophagia</taxon>
        <taxon>Chitinophagales</taxon>
        <taxon>Chitinophagaceae</taxon>
        <taxon>Chitinophaga</taxon>
    </lineage>
</organism>
<evidence type="ECO:0000256" key="2">
    <source>
        <dbReference type="ARBA" id="ARBA00022676"/>
    </source>
</evidence>
<dbReference type="PANTHER" id="PTHR43630:SF1">
    <property type="entry name" value="POLY-BETA-1,6-N-ACETYL-D-GLUCOSAMINE SYNTHASE"/>
    <property type="match status" value="1"/>
</dbReference>
<sequence length="395" mass="43823">MYFWSLLLFISLFIVCYTYAGYGVLLYILVKLKELLFGKRPAPAGEPPVTLLIAAYNEADFIAAKVANTLALDYPEEKLEIIFVTDGSTDATPAILAQHSRIRLLHDAQRSGKSAAINRAMAYVSHPVTVFCDANTLLNPGAIRKLAAHFSDAQVGAVAGEKKVMATADSGAEGAGEGLYWKYESKLKQWDASLYSVMGAAGELFAVRTELYEPIPSHCILDDFIISFRINMRGYTVMYEPGAFATETASASLADEYKRKVRISAGGFQSIGMLLPLLNPFRFPKITFQYISHRVLRWTLAPLCLLLALLANIVLVVQGAGTFFTGLLAAQLLFYGAAFSGYLLARKNVKVKYLYVPFYFVFMNWAVFHGFFRFLGKKQSAVWERSQRRLSTPGV</sequence>
<evidence type="ECO:0000256" key="3">
    <source>
        <dbReference type="ARBA" id="ARBA00022679"/>
    </source>
</evidence>
<dbReference type="OrthoDB" id="9766971at2"/>
<feature type="transmembrane region" description="Helical" evidence="4">
    <location>
        <begin position="295"/>
        <end position="317"/>
    </location>
</feature>
<dbReference type="EMBL" id="RPDH01000002">
    <property type="protein sequence ID" value="RPE08363.1"/>
    <property type="molecule type" value="Genomic_DNA"/>
</dbReference>
<accession>A0A3N4PI58</accession>
<dbReference type="Gene3D" id="3.90.550.10">
    <property type="entry name" value="Spore Coat Polysaccharide Biosynthesis Protein SpsA, Chain A"/>
    <property type="match status" value="1"/>
</dbReference>
<keyword evidence="4" id="KW-1133">Transmembrane helix</keyword>
<reference evidence="6 7" key="1">
    <citation type="submission" date="2018-11" db="EMBL/GenBank/DDBJ databases">
        <title>Chitinophaga lutea sp.nov., isolate from arsenic contaminated soil.</title>
        <authorList>
            <person name="Zong Y."/>
        </authorList>
    </citation>
    <scope>NUCLEOTIDE SEQUENCE [LARGE SCALE GENOMIC DNA]</scope>
    <source>
        <strain evidence="6 7">ZY74</strain>
    </source>
</reference>
<dbReference type="Pfam" id="PF00535">
    <property type="entry name" value="Glycos_transf_2"/>
    <property type="match status" value="1"/>
</dbReference>
<feature type="domain" description="Glycosyltransferase 2-like" evidence="5">
    <location>
        <begin position="51"/>
        <end position="161"/>
    </location>
</feature>
<dbReference type="PANTHER" id="PTHR43630">
    <property type="entry name" value="POLY-BETA-1,6-N-ACETYL-D-GLUCOSAMINE SYNTHASE"/>
    <property type="match status" value="1"/>
</dbReference>